<sequence length="525" mass="58694">MRLILITVNYNAATTMLPLTIGLFHPYGGSKPRPGNRMHKEIVDHLEMSKLEKPRPIKPSYPPVSSRPESCCKSSDLEDPHDQTAKLSRPQEETDSYDFIIKEPDQDVIEDTMKFVKRFLRRSWHSRNQHNIQQPPLADSPLTYHHHQVHNNTDGSVHVAVAVRLRDPVHGDFQVEVDRLCDYLHSPEGRKTKVCGEISNWDIFGLEPVPRTTFLICWDSAFLRHMVVNTKSTVHSTLDGLRRLGEAAVRIEWVRVGCFLGAYYVTGEFRAGVAALLASETWSQDDLPRLIYSIVEMIGEILQFLATLCPRRITVTSIEWKHKVGIAKGKLDDVCKILEKATAAALPTAAQTVGMMLIKESYFSYRDALDSFSDLLTCNEEVWTQYSRWTAGWALASAGVPSASGLVLSTTSGVAALGAIPLYGQIAAGVAVGGELVWDCERLTGYLYLFHNRGQENSVYHNAEQEGTVNTFLMQVQTVTSKDPRQPGFIESGGYRAFLQNRGEALQAAIAKHEDSFTQISRMSS</sequence>
<evidence type="ECO:0000313" key="3">
    <source>
        <dbReference type="Proteomes" id="UP000267821"/>
    </source>
</evidence>
<dbReference type="Proteomes" id="UP000267821">
    <property type="component" value="Unassembled WGS sequence"/>
</dbReference>
<dbReference type="OrthoDB" id="10395040at2759"/>
<feature type="region of interest" description="Disordered" evidence="1">
    <location>
        <begin position="50"/>
        <end position="95"/>
    </location>
</feature>
<evidence type="ECO:0000256" key="1">
    <source>
        <dbReference type="SAM" id="MobiDB-lite"/>
    </source>
</evidence>
<keyword evidence="3" id="KW-1185">Reference proteome</keyword>
<accession>A0A3N4M0Y4</accession>
<dbReference type="EMBL" id="ML121534">
    <property type="protein sequence ID" value="RPB26601.1"/>
    <property type="molecule type" value="Genomic_DNA"/>
</dbReference>
<name>A0A3N4M0Y4_9PEZI</name>
<organism evidence="2 3">
    <name type="scientific">Terfezia boudieri ATCC MYA-4762</name>
    <dbReference type="NCBI Taxonomy" id="1051890"/>
    <lineage>
        <taxon>Eukaryota</taxon>
        <taxon>Fungi</taxon>
        <taxon>Dikarya</taxon>
        <taxon>Ascomycota</taxon>
        <taxon>Pezizomycotina</taxon>
        <taxon>Pezizomycetes</taxon>
        <taxon>Pezizales</taxon>
        <taxon>Pezizaceae</taxon>
        <taxon>Terfezia</taxon>
    </lineage>
</organism>
<gene>
    <name evidence="2" type="ORF">L211DRAFT_866465</name>
</gene>
<protein>
    <submittedName>
        <fullName evidence="2">Uncharacterized protein</fullName>
    </submittedName>
</protein>
<dbReference type="InParanoid" id="A0A3N4M0Y4"/>
<dbReference type="AlphaFoldDB" id="A0A3N4M0Y4"/>
<feature type="compositionally biased region" description="Basic and acidic residues" evidence="1">
    <location>
        <begin position="75"/>
        <end position="92"/>
    </location>
</feature>
<proteinExistence type="predicted"/>
<reference evidence="2 3" key="1">
    <citation type="journal article" date="2018" name="Nat. Ecol. Evol.">
        <title>Pezizomycetes genomes reveal the molecular basis of ectomycorrhizal truffle lifestyle.</title>
        <authorList>
            <person name="Murat C."/>
            <person name="Payen T."/>
            <person name="Noel B."/>
            <person name="Kuo A."/>
            <person name="Morin E."/>
            <person name="Chen J."/>
            <person name="Kohler A."/>
            <person name="Krizsan K."/>
            <person name="Balestrini R."/>
            <person name="Da Silva C."/>
            <person name="Montanini B."/>
            <person name="Hainaut M."/>
            <person name="Levati E."/>
            <person name="Barry K.W."/>
            <person name="Belfiori B."/>
            <person name="Cichocki N."/>
            <person name="Clum A."/>
            <person name="Dockter R.B."/>
            <person name="Fauchery L."/>
            <person name="Guy J."/>
            <person name="Iotti M."/>
            <person name="Le Tacon F."/>
            <person name="Lindquist E.A."/>
            <person name="Lipzen A."/>
            <person name="Malagnac F."/>
            <person name="Mello A."/>
            <person name="Molinier V."/>
            <person name="Miyauchi S."/>
            <person name="Poulain J."/>
            <person name="Riccioni C."/>
            <person name="Rubini A."/>
            <person name="Sitrit Y."/>
            <person name="Splivallo R."/>
            <person name="Traeger S."/>
            <person name="Wang M."/>
            <person name="Zifcakova L."/>
            <person name="Wipf D."/>
            <person name="Zambonelli A."/>
            <person name="Paolocci F."/>
            <person name="Nowrousian M."/>
            <person name="Ottonello S."/>
            <person name="Baldrian P."/>
            <person name="Spatafora J.W."/>
            <person name="Henrissat B."/>
            <person name="Nagy L.G."/>
            <person name="Aury J.M."/>
            <person name="Wincker P."/>
            <person name="Grigoriev I.V."/>
            <person name="Bonfante P."/>
            <person name="Martin F.M."/>
        </authorList>
    </citation>
    <scope>NUCLEOTIDE SEQUENCE [LARGE SCALE GENOMIC DNA]</scope>
    <source>
        <strain evidence="2 3">ATCC MYA-4762</strain>
    </source>
</reference>
<evidence type="ECO:0000313" key="2">
    <source>
        <dbReference type="EMBL" id="RPB26601.1"/>
    </source>
</evidence>